<keyword evidence="1" id="KW-0479">Metal-binding</keyword>
<name>A0A2V5LBV7_9MICC</name>
<evidence type="ECO:0000259" key="3">
    <source>
        <dbReference type="Pfam" id="PF07883"/>
    </source>
</evidence>
<proteinExistence type="predicted"/>
<evidence type="ECO:0000256" key="2">
    <source>
        <dbReference type="SAM" id="MobiDB-lite"/>
    </source>
</evidence>
<dbReference type="SUPFAM" id="SSF51182">
    <property type="entry name" value="RmlC-like cupins"/>
    <property type="match status" value="1"/>
</dbReference>
<dbReference type="EMBL" id="QJVD01000003">
    <property type="protein sequence ID" value="PYI68999.1"/>
    <property type="molecule type" value="Genomic_DNA"/>
</dbReference>
<evidence type="ECO:0000313" key="4">
    <source>
        <dbReference type="EMBL" id="PYI68999.1"/>
    </source>
</evidence>
<sequence length="161" mass="17154">MFEPRGENAFDHSLHGGTAPITMQWHFLDELRLPVAVQTWELPPGGTEGMHSHSPDDAPLEEFYQVLDGTARMQLGDQVHHLGPGDSVYAPSGVDHDLANTGDGILRVLVIWGEPGRADFSGFGSARAARARRRAVPTGVLPGTTPAVARRPDAGSSLADG</sequence>
<dbReference type="Gene3D" id="2.60.120.10">
    <property type="entry name" value="Jelly Rolls"/>
    <property type="match status" value="1"/>
</dbReference>
<protein>
    <submittedName>
        <fullName evidence="4">Cupin domain-containing protein</fullName>
    </submittedName>
</protein>
<dbReference type="Proteomes" id="UP000247832">
    <property type="component" value="Unassembled WGS sequence"/>
</dbReference>
<dbReference type="Pfam" id="PF07883">
    <property type="entry name" value="Cupin_2"/>
    <property type="match status" value="1"/>
</dbReference>
<dbReference type="PANTHER" id="PTHR35848">
    <property type="entry name" value="OXALATE-BINDING PROTEIN"/>
    <property type="match status" value="1"/>
</dbReference>
<feature type="domain" description="Cupin type-2" evidence="3">
    <location>
        <begin position="39"/>
        <end position="112"/>
    </location>
</feature>
<dbReference type="InterPro" id="IPR051610">
    <property type="entry name" value="GPI/OXD"/>
</dbReference>
<feature type="region of interest" description="Disordered" evidence="2">
    <location>
        <begin position="138"/>
        <end position="161"/>
    </location>
</feature>
<comment type="caution">
    <text evidence="4">The sequence shown here is derived from an EMBL/GenBank/DDBJ whole genome shotgun (WGS) entry which is preliminary data.</text>
</comment>
<keyword evidence="5" id="KW-1185">Reference proteome</keyword>
<dbReference type="InterPro" id="IPR011051">
    <property type="entry name" value="RmlC_Cupin_sf"/>
</dbReference>
<reference evidence="4 5" key="1">
    <citation type="submission" date="2018-05" db="EMBL/GenBank/DDBJ databases">
        <title>Genetic diversity of glacier-inhabiting Cryobacterium bacteria in China and description of Cryobacterium mengkeensis sp. nov. and Arthrobacter glacialis sp. nov.</title>
        <authorList>
            <person name="Liu Q."/>
            <person name="Xin Y.-H."/>
        </authorList>
    </citation>
    <scope>NUCLEOTIDE SEQUENCE [LARGE SCALE GENOMIC DNA]</scope>
    <source>
        <strain evidence="4 5">LI2</strain>
    </source>
</reference>
<dbReference type="AlphaFoldDB" id="A0A2V5LBV7"/>
<dbReference type="OrthoDB" id="3231985at2"/>
<accession>A0A2V5LBV7</accession>
<dbReference type="RefSeq" id="WP_110499748.1">
    <property type="nucleotide sequence ID" value="NZ_QJVD01000003.1"/>
</dbReference>
<dbReference type="GO" id="GO:0046872">
    <property type="term" value="F:metal ion binding"/>
    <property type="evidence" value="ECO:0007669"/>
    <property type="project" value="UniProtKB-KW"/>
</dbReference>
<evidence type="ECO:0000256" key="1">
    <source>
        <dbReference type="ARBA" id="ARBA00022723"/>
    </source>
</evidence>
<evidence type="ECO:0000313" key="5">
    <source>
        <dbReference type="Proteomes" id="UP000247832"/>
    </source>
</evidence>
<dbReference type="InterPro" id="IPR014710">
    <property type="entry name" value="RmlC-like_jellyroll"/>
</dbReference>
<organism evidence="4 5">
    <name type="scientific">Arthrobacter livingstonensis</name>
    <dbReference type="NCBI Taxonomy" id="670078"/>
    <lineage>
        <taxon>Bacteria</taxon>
        <taxon>Bacillati</taxon>
        <taxon>Actinomycetota</taxon>
        <taxon>Actinomycetes</taxon>
        <taxon>Micrococcales</taxon>
        <taxon>Micrococcaceae</taxon>
        <taxon>Arthrobacter</taxon>
    </lineage>
</organism>
<gene>
    <name evidence="4" type="ORF">CVV68_04180</name>
</gene>
<dbReference type="InterPro" id="IPR013096">
    <property type="entry name" value="Cupin_2"/>
</dbReference>